<feature type="signal peptide" evidence="1">
    <location>
        <begin position="1"/>
        <end position="24"/>
    </location>
</feature>
<evidence type="ECO:0000313" key="2">
    <source>
        <dbReference type="EMBL" id="PSC02505.1"/>
    </source>
</evidence>
<keyword evidence="1" id="KW-0732">Signal</keyword>
<dbReference type="Proteomes" id="UP000239772">
    <property type="component" value="Unassembled WGS sequence"/>
</dbReference>
<gene>
    <name evidence="2" type="ORF">SLNSH_23740</name>
</gene>
<evidence type="ECO:0000256" key="1">
    <source>
        <dbReference type="SAM" id="SignalP"/>
    </source>
</evidence>
<keyword evidence="3" id="KW-1185">Reference proteome</keyword>
<evidence type="ECO:0008006" key="4">
    <source>
        <dbReference type="Google" id="ProtNLM"/>
    </source>
</evidence>
<evidence type="ECO:0000313" key="3">
    <source>
        <dbReference type="Proteomes" id="UP000239772"/>
    </source>
</evidence>
<reference evidence="3" key="1">
    <citation type="submission" date="2018-03" db="EMBL/GenBank/DDBJ databases">
        <authorList>
            <person name="Sun L."/>
            <person name="Liu H."/>
            <person name="Chen W."/>
            <person name="Huang K."/>
            <person name="Liu W."/>
            <person name="Gao X."/>
        </authorList>
    </citation>
    <scope>NUCLEOTIDE SEQUENCE [LARGE SCALE GENOMIC DNA]</scope>
    <source>
        <strain evidence="3">SH9</strain>
    </source>
</reference>
<dbReference type="RefSeq" id="WP_106340695.1">
    <property type="nucleotide sequence ID" value="NZ_PVZS01000054.1"/>
</dbReference>
<protein>
    <recommendedName>
        <fullName evidence="4">UrcA family protein</fullName>
    </recommendedName>
</protein>
<feature type="chain" id="PRO_5015597345" description="UrcA family protein" evidence="1">
    <location>
        <begin position="25"/>
        <end position="103"/>
    </location>
</feature>
<sequence>MRATFVAPLVLACALAGWSPGAWAASDHPSLSRLTHARRMQCRAEGQKHGLSMGPLRHYARVCVRQSLSKCRQSLPLVPPGAGRAAAMRKCLADLRHFPPVPR</sequence>
<organism evidence="2 3">
    <name type="scientific">Alsobacter soli</name>
    <dbReference type="NCBI Taxonomy" id="2109933"/>
    <lineage>
        <taxon>Bacteria</taxon>
        <taxon>Pseudomonadati</taxon>
        <taxon>Pseudomonadota</taxon>
        <taxon>Alphaproteobacteria</taxon>
        <taxon>Hyphomicrobiales</taxon>
        <taxon>Alsobacteraceae</taxon>
        <taxon>Alsobacter</taxon>
    </lineage>
</organism>
<dbReference type="AlphaFoldDB" id="A0A2T1HLH2"/>
<accession>A0A2T1HLH2</accession>
<dbReference type="EMBL" id="PVZS01000054">
    <property type="protein sequence ID" value="PSC02505.1"/>
    <property type="molecule type" value="Genomic_DNA"/>
</dbReference>
<comment type="caution">
    <text evidence="2">The sequence shown here is derived from an EMBL/GenBank/DDBJ whole genome shotgun (WGS) entry which is preliminary data.</text>
</comment>
<proteinExistence type="predicted"/>
<name>A0A2T1HLH2_9HYPH</name>